<proteinExistence type="predicted"/>
<reference evidence="2" key="1">
    <citation type="submission" date="2017-04" db="EMBL/GenBank/DDBJ databases">
        <authorList>
            <person name="Varghese N."/>
            <person name="Submissions S."/>
        </authorList>
    </citation>
    <scope>NUCLEOTIDE SEQUENCE [LARGE SCALE GENOMIC DNA]</scope>
    <source>
        <strain evidence="2">K3S</strain>
    </source>
</reference>
<dbReference type="EMBL" id="FWZU01000003">
    <property type="protein sequence ID" value="SMF19272.1"/>
    <property type="molecule type" value="Genomic_DNA"/>
</dbReference>
<sequence length="67" mass="7635">MSQELIADLAEKLNVEIKGLSLIESVRMLQRVEGNFDCFARAESGFCNQKECLFYTECLQNSQKAKD</sequence>
<gene>
    <name evidence="1" type="ORF">SAMN06295933_2161</name>
</gene>
<evidence type="ECO:0000313" key="1">
    <source>
        <dbReference type="EMBL" id="SMF19272.1"/>
    </source>
</evidence>
<evidence type="ECO:0008006" key="3">
    <source>
        <dbReference type="Google" id="ProtNLM"/>
    </source>
</evidence>
<dbReference type="OrthoDB" id="1687780at2"/>
<dbReference type="Proteomes" id="UP000192906">
    <property type="component" value="Unassembled WGS sequence"/>
</dbReference>
<protein>
    <recommendedName>
        <fullName evidence="3">SAP domain-containing protein</fullName>
    </recommendedName>
</protein>
<keyword evidence="2" id="KW-1185">Reference proteome</keyword>
<dbReference type="STRING" id="1519643.SAMN06295933_2161"/>
<organism evidence="1 2">
    <name type="scientific">Desulfovibrio gilichinskyi</name>
    <dbReference type="NCBI Taxonomy" id="1519643"/>
    <lineage>
        <taxon>Bacteria</taxon>
        <taxon>Pseudomonadati</taxon>
        <taxon>Thermodesulfobacteriota</taxon>
        <taxon>Desulfovibrionia</taxon>
        <taxon>Desulfovibrionales</taxon>
        <taxon>Desulfovibrionaceae</taxon>
        <taxon>Desulfovibrio</taxon>
    </lineage>
</organism>
<name>A0A1X7DPX4_9BACT</name>
<dbReference type="AlphaFoldDB" id="A0A1X7DPX4"/>
<accession>A0A1X7DPX4</accession>
<evidence type="ECO:0000313" key="2">
    <source>
        <dbReference type="Proteomes" id="UP000192906"/>
    </source>
</evidence>
<dbReference type="RefSeq" id="WP_085102027.1">
    <property type="nucleotide sequence ID" value="NZ_FWZU01000003.1"/>
</dbReference>